<dbReference type="Pfam" id="PF08448">
    <property type="entry name" value="PAS_4"/>
    <property type="match status" value="1"/>
</dbReference>
<dbReference type="Proteomes" id="UP000278886">
    <property type="component" value="Chromosome"/>
</dbReference>
<evidence type="ECO:0000256" key="8">
    <source>
        <dbReference type="ARBA" id="ARBA00023012"/>
    </source>
</evidence>
<dbReference type="InterPro" id="IPR013656">
    <property type="entry name" value="PAS_4"/>
</dbReference>
<dbReference type="Gene3D" id="3.30.450.20">
    <property type="entry name" value="PAS domain"/>
    <property type="match status" value="1"/>
</dbReference>
<name>A0A387B0Y0_9MICO</name>
<dbReference type="InterPro" id="IPR005467">
    <property type="entry name" value="His_kinase_dom"/>
</dbReference>
<keyword evidence="5" id="KW-0547">Nucleotide-binding</keyword>
<dbReference type="PRINTS" id="PR00344">
    <property type="entry name" value="BCTRLSENSOR"/>
</dbReference>
<comment type="catalytic activity">
    <reaction evidence="1">
        <text>ATP + protein L-histidine = ADP + protein N-phospho-L-histidine.</text>
        <dbReference type="EC" id="2.7.13.3"/>
    </reaction>
</comment>
<gene>
    <name evidence="10" type="ORF">D7I47_02095</name>
</gene>
<dbReference type="InterPro" id="IPR022066">
    <property type="entry name" value="PdtaS_GAF"/>
</dbReference>
<dbReference type="SUPFAM" id="SSF55874">
    <property type="entry name" value="ATPase domain of HSP90 chaperone/DNA topoisomerase II/histidine kinase"/>
    <property type="match status" value="1"/>
</dbReference>
<dbReference type="Gene3D" id="3.30.565.10">
    <property type="entry name" value="Histidine kinase-like ATPase, C-terminal domain"/>
    <property type="match status" value="1"/>
</dbReference>
<dbReference type="PANTHER" id="PTHR41523:SF8">
    <property type="entry name" value="ETHYLENE RESPONSE SENSOR PROTEIN"/>
    <property type="match status" value="1"/>
</dbReference>
<evidence type="ECO:0000256" key="5">
    <source>
        <dbReference type="ARBA" id="ARBA00022741"/>
    </source>
</evidence>
<evidence type="ECO:0000256" key="4">
    <source>
        <dbReference type="ARBA" id="ARBA00022679"/>
    </source>
</evidence>
<reference evidence="11" key="1">
    <citation type="submission" date="2018-09" db="EMBL/GenBank/DDBJ databases">
        <title>Genome sequencing of strain 2DFWR-13.</title>
        <authorList>
            <person name="Heo J."/>
            <person name="Kim S.-J."/>
            <person name="Kwon S.-W."/>
        </authorList>
    </citation>
    <scope>NUCLEOTIDE SEQUENCE [LARGE SCALE GENOMIC DNA]</scope>
    <source>
        <strain evidence="11">2DFWR-13</strain>
    </source>
</reference>
<evidence type="ECO:0000256" key="3">
    <source>
        <dbReference type="ARBA" id="ARBA00022553"/>
    </source>
</evidence>
<keyword evidence="6" id="KW-0418">Kinase</keyword>
<keyword evidence="11" id="KW-1185">Reference proteome</keyword>
<organism evidence="10 11">
    <name type="scientific">Protaetiibacter intestinalis</name>
    <dbReference type="NCBI Taxonomy" id="2419774"/>
    <lineage>
        <taxon>Bacteria</taxon>
        <taxon>Bacillati</taxon>
        <taxon>Actinomycetota</taxon>
        <taxon>Actinomycetes</taxon>
        <taxon>Micrococcales</taxon>
        <taxon>Microbacteriaceae</taxon>
        <taxon>Protaetiibacter</taxon>
    </lineage>
</organism>
<protein>
    <recommendedName>
        <fullName evidence="2">histidine kinase</fullName>
        <ecNumber evidence="2">2.7.13.3</ecNumber>
    </recommendedName>
</protein>
<keyword evidence="4" id="KW-0808">Transferase</keyword>
<evidence type="ECO:0000256" key="6">
    <source>
        <dbReference type="ARBA" id="ARBA00022777"/>
    </source>
</evidence>
<dbReference type="EC" id="2.7.13.3" evidence="2"/>
<dbReference type="InterPro" id="IPR004358">
    <property type="entry name" value="Sig_transdc_His_kin-like_C"/>
</dbReference>
<feature type="domain" description="Histidine kinase" evidence="9">
    <location>
        <begin position="302"/>
        <end position="493"/>
    </location>
</feature>
<dbReference type="PANTHER" id="PTHR41523">
    <property type="entry name" value="TWO-COMPONENT SYSTEM SENSOR PROTEIN"/>
    <property type="match status" value="1"/>
</dbReference>
<dbReference type="EMBL" id="CP032630">
    <property type="protein sequence ID" value="AYF97152.1"/>
    <property type="molecule type" value="Genomic_DNA"/>
</dbReference>
<evidence type="ECO:0000259" key="9">
    <source>
        <dbReference type="PROSITE" id="PS50109"/>
    </source>
</evidence>
<dbReference type="PROSITE" id="PS50109">
    <property type="entry name" value="HIS_KIN"/>
    <property type="match status" value="1"/>
</dbReference>
<dbReference type="InterPro" id="IPR036890">
    <property type="entry name" value="HATPase_C_sf"/>
</dbReference>
<evidence type="ECO:0000256" key="1">
    <source>
        <dbReference type="ARBA" id="ARBA00000085"/>
    </source>
</evidence>
<dbReference type="GO" id="GO:0004673">
    <property type="term" value="F:protein histidine kinase activity"/>
    <property type="evidence" value="ECO:0007669"/>
    <property type="project" value="UniProtKB-EC"/>
</dbReference>
<keyword evidence="7" id="KW-0067">ATP-binding</keyword>
<evidence type="ECO:0000256" key="7">
    <source>
        <dbReference type="ARBA" id="ARBA00022840"/>
    </source>
</evidence>
<dbReference type="Gene3D" id="3.30.450.280">
    <property type="entry name" value="GAF domain"/>
    <property type="match status" value="1"/>
</dbReference>
<dbReference type="InterPro" id="IPR038424">
    <property type="entry name" value="H_kinase_PdtaS_GAF_sf"/>
</dbReference>
<dbReference type="Pfam" id="PF12282">
    <property type="entry name" value="GAF_PdtaS"/>
    <property type="match status" value="1"/>
</dbReference>
<proteinExistence type="predicted"/>
<evidence type="ECO:0000256" key="2">
    <source>
        <dbReference type="ARBA" id="ARBA00012438"/>
    </source>
</evidence>
<dbReference type="KEGG" id="lyd:D7I47_02095"/>
<dbReference type="SUPFAM" id="SSF55785">
    <property type="entry name" value="PYP-like sensor domain (PAS domain)"/>
    <property type="match status" value="1"/>
</dbReference>
<dbReference type="AlphaFoldDB" id="A0A387B0Y0"/>
<accession>A0A387B0Y0</accession>
<dbReference type="InterPro" id="IPR035965">
    <property type="entry name" value="PAS-like_dom_sf"/>
</dbReference>
<dbReference type="OrthoDB" id="9767435at2"/>
<evidence type="ECO:0000313" key="11">
    <source>
        <dbReference type="Proteomes" id="UP000278886"/>
    </source>
</evidence>
<dbReference type="InterPro" id="IPR003594">
    <property type="entry name" value="HATPase_dom"/>
</dbReference>
<keyword evidence="3" id="KW-0597">Phosphoprotein</keyword>
<dbReference type="Pfam" id="PF07568">
    <property type="entry name" value="HisKA_2"/>
    <property type="match status" value="1"/>
</dbReference>
<evidence type="ECO:0000313" key="10">
    <source>
        <dbReference type="EMBL" id="AYF97152.1"/>
    </source>
</evidence>
<dbReference type="SMART" id="SM00387">
    <property type="entry name" value="HATPase_c"/>
    <property type="match status" value="1"/>
</dbReference>
<sequence length="498" mass="54219">MSTLSELMLAQGRSTEADVEWLHLLVADGQLLADLAFADIVLWVPSSSGSFVAVAHSRPSSAATLFYRDFVGQEIKPEWRAQVTQAFEEVRIVDTSAPDWYEETPTRVRAVPVLRRLSPSGAATTTMPIAVLTRHSNLSEARTPSRQELTFNQCADDLFGMIANGDFPDLGAPTLPRRGAPRASDGLIRLDVDGIVTFASPNALSAFNRMGFGSELEGESLAEVATGLLSGKLTVDESLPLVVTGRAPWRTDIEARGVTVTLRAIPLRHQGERVGAIVLIRDVTEVRHQEQELITKDATIREIHHRVKNNLQTVASLLRIQSRRTHNDVARDALTQAMRRVTAIAVVHDTLSEGLSQNVDFDDVFDRVLLLVAEVASSHNTTVRPTKTGEFGTLPSEYATPLALALTELVTNAVEHGLADRDGEVVISAKRRNDQLSVRVRDNGVGLPEGKVGSGLGTQIVRTLIQGELGGTIDWHTLEGEGTEVTIQVPLLYLTHRA</sequence>
<dbReference type="GO" id="GO:0005524">
    <property type="term" value="F:ATP binding"/>
    <property type="evidence" value="ECO:0007669"/>
    <property type="project" value="UniProtKB-KW"/>
</dbReference>
<keyword evidence="8" id="KW-0902">Two-component regulatory system</keyword>
<dbReference type="InterPro" id="IPR011495">
    <property type="entry name" value="Sig_transdc_His_kin_sub2_dim/P"/>
</dbReference>
<dbReference type="RefSeq" id="WP_120761503.1">
    <property type="nucleotide sequence ID" value="NZ_CP032630.1"/>
</dbReference>
<dbReference type="GO" id="GO:0000160">
    <property type="term" value="P:phosphorelay signal transduction system"/>
    <property type="evidence" value="ECO:0007669"/>
    <property type="project" value="UniProtKB-KW"/>
</dbReference>
<dbReference type="Pfam" id="PF02518">
    <property type="entry name" value="HATPase_c"/>
    <property type="match status" value="1"/>
</dbReference>